<accession>A0ABP6S9C3</accession>
<evidence type="ECO:0000313" key="1">
    <source>
        <dbReference type="EMBL" id="GAA3371145.1"/>
    </source>
</evidence>
<protein>
    <submittedName>
        <fullName evidence="1">Uncharacterized protein</fullName>
    </submittedName>
</protein>
<gene>
    <name evidence="1" type="ORF">GCM10020367_20630</name>
</gene>
<reference evidence="2" key="1">
    <citation type="journal article" date="2019" name="Int. J. Syst. Evol. Microbiol.">
        <title>The Global Catalogue of Microorganisms (GCM) 10K type strain sequencing project: providing services to taxonomists for standard genome sequencing and annotation.</title>
        <authorList>
            <consortium name="The Broad Institute Genomics Platform"/>
            <consortium name="The Broad Institute Genome Sequencing Center for Infectious Disease"/>
            <person name="Wu L."/>
            <person name="Ma J."/>
        </authorList>
    </citation>
    <scope>NUCLEOTIDE SEQUENCE [LARGE SCALE GENOMIC DNA]</scope>
    <source>
        <strain evidence="2">JCM 9651</strain>
    </source>
</reference>
<dbReference type="RefSeq" id="WP_345035973.1">
    <property type="nucleotide sequence ID" value="NZ_BAAAYL010000001.1"/>
</dbReference>
<organism evidence="1 2">
    <name type="scientific">Streptomyces sannanensis</name>
    <dbReference type="NCBI Taxonomy" id="285536"/>
    <lineage>
        <taxon>Bacteria</taxon>
        <taxon>Bacillati</taxon>
        <taxon>Actinomycetota</taxon>
        <taxon>Actinomycetes</taxon>
        <taxon>Kitasatosporales</taxon>
        <taxon>Streptomycetaceae</taxon>
        <taxon>Streptomyces</taxon>
    </lineage>
</organism>
<keyword evidence="2" id="KW-1185">Reference proteome</keyword>
<name>A0ABP6S9C3_9ACTN</name>
<evidence type="ECO:0000313" key="2">
    <source>
        <dbReference type="Proteomes" id="UP001499990"/>
    </source>
</evidence>
<proteinExistence type="predicted"/>
<dbReference type="Proteomes" id="UP001499990">
    <property type="component" value="Unassembled WGS sequence"/>
</dbReference>
<dbReference type="EMBL" id="BAAAYL010000001">
    <property type="protein sequence ID" value="GAA3371145.1"/>
    <property type="molecule type" value="Genomic_DNA"/>
</dbReference>
<sequence length="153" mass="17357">MRFPITRLRWRPFALTLQDEPHPDCASCSGTGDASETYAGPPERHPGIIDCPCFTPGRIIPLRLRLRIATADSLHGRWDRPALVLTDTPRPACTQCRGEGGWNEDHGHPETGEYDGTEWIICPCWEPNVTWRVLPLPHRSRRPSWPVSDEPPF</sequence>
<comment type="caution">
    <text evidence="1">The sequence shown here is derived from an EMBL/GenBank/DDBJ whole genome shotgun (WGS) entry which is preliminary data.</text>
</comment>